<accession>A0A9D3WI25</accession>
<protein>
    <submittedName>
        <fullName evidence="1">Uncharacterized protein</fullName>
    </submittedName>
</protein>
<evidence type="ECO:0000313" key="2">
    <source>
        <dbReference type="Proteomes" id="UP000828251"/>
    </source>
</evidence>
<reference evidence="1 2" key="1">
    <citation type="journal article" date="2021" name="Plant Biotechnol. J.">
        <title>Multi-omics assisted identification of the key and species-specific regulatory components of drought-tolerant mechanisms in Gossypium stocksii.</title>
        <authorList>
            <person name="Yu D."/>
            <person name="Ke L."/>
            <person name="Zhang D."/>
            <person name="Wu Y."/>
            <person name="Sun Y."/>
            <person name="Mei J."/>
            <person name="Sun J."/>
            <person name="Sun Y."/>
        </authorList>
    </citation>
    <scope>NUCLEOTIDE SEQUENCE [LARGE SCALE GENOMIC DNA]</scope>
    <source>
        <strain evidence="2">cv. E1</strain>
        <tissue evidence="1">Leaf</tissue>
    </source>
</reference>
<organism evidence="1 2">
    <name type="scientific">Gossypium stocksii</name>
    <dbReference type="NCBI Taxonomy" id="47602"/>
    <lineage>
        <taxon>Eukaryota</taxon>
        <taxon>Viridiplantae</taxon>
        <taxon>Streptophyta</taxon>
        <taxon>Embryophyta</taxon>
        <taxon>Tracheophyta</taxon>
        <taxon>Spermatophyta</taxon>
        <taxon>Magnoliopsida</taxon>
        <taxon>eudicotyledons</taxon>
        <taxon>Gunneridae</taxon>
        <taxon>Pentapetalae</taxon>
        <taxon>rosids</taxon>
        <taxon>malvids</taxon>
        <taxon>Malvales</taxon>
        <taxon>Malvaceae</taxon>
        <taxon>Malvoideae</taxon>
        <taxon>Gossypium</taxon>
    </lineage>
</organism>
<dbReference type="AlphaFoldDB" id="A0A9D3WI25"/>
<gene>
    <name evidence="1" type="ORF">J1N35_000898</name>
</gene>
<dbReference type="EMBL" id="JAIQCV010000001">
    <property type="protein sequence ID" value="KAH1129520.1"/>
    <property type="molecule type" value="Genomic_DNA"/>
</dbReference>
<comment type="caution">
    <text evidence="1">The sequence shown here is derived from an EMBL/GenBank/DDBJ whole genome shotgun (WGS) entry which is preliminary data.</text>
</comment>
<evidence type="ECO:0000313" key="1">
    <source>
        <dbReference type="EMBL" id="KAH1129520.1"/>
    </source>
</evidence>
<name>A0A9D3WI25_9ROSI</name>
<sequence length="73" mass="8226">MSKDSSREVMTEVSPGKGLEITAPKFKLRKVSAIRDFPLGYRRGTASDFGLNRQITVNQSDEDKCSRSLGYWL</sequence>
<proteinExistence type="predicted"/>
<keyword evidence="2" id="KW-1185">Reference proteome</keyword>
<dbReference type="Proteomes" id="UP000828251">
    <property type="component" value="Unassembled WGS sequence"/>
</dbReference>